<evidence type="ECO:0000256" key="8">
    <source>
        <dbReference type="ARBA" id="ARBA00060765"/>
    </source>
</evidence>
<dbReference type="STRING" id="7739.C3Y2N2"/>
<keyword evidence="4" id="KW-0963">Cytoplasm</keyword>
<comment type="similarity">
    <text evidence="8">Belongs to the DIXDC1 family.</text>
</comment>
<name>C3Y2N2_BRAFL</name>
<dbReference type="PANTHER" id="PTHR10878">
    <property type="entry name" value="SEGMENT POLARITY PROTEIN DISHEVELLED"/>
    <property type="match status" value="1"/>
</dbReference>
<dbReference type="InterPro" id="IPR038207">
    <property type="entry name" value="DIX_dom_sf"/>
</dbReference>
<dbReference type="Pfam" id="PF00778">
    <property type="entry name" value="DIX"/>
    <property type="match status" value="1"/>
</dbReference>
<protein>
    <recommendedName>
        <fullName evidence="15">DIX domain-containing protein</fullName>
    </recommendedName>
</protein>
<keyword evidence="5 9" id="KW-0879">Wnt signaling pathway</keyword>
<evidence type="ECO:0000256" key="5">
    <source>
        <dbReference type="ARBA" id="ARBA00022687"/>
    </source>
</evidence>
<feature type="region of interest" description="Disordered" evidence="11">
    <location>
        <begin position="540"/>
        <end position="574"/>
    </location>
</feature>
<dbReference type="GO" id="GO:0016055">
    <property type="term" value="P:Wnt signaling pathway"/>
    <property type="evidence" value="ECO:0007669"/>
    <property type="project" value="UniProtKB-KW"/>
</dbReference>
<dbReference type="EMBL" id="GG666482">
    <property type="protein sequence ID" value="EEN65294.1"/>
    <property type="molecule type" value="Genomic_DNA"/>
</dbReference>
<feature type="domain" description="DIX" evidence="13">
    <location>
        <begin position="575"/>
        <end position="657"/>
    </location>
</feature>
<feature type="compositionally biased region" description="Basic and acidic residues" evidence="11">
    <location>
        <begin position="222"/>
        <end position="234"/>
    </location>
</feature>
<feature type="compositionally biased region" description="Polar residues" evidence="11">
    <location>
        <begin position="460"/>
        <end position="475"/>
    </location>
</feature>
<keyword evidence="7 10" id="KW-0175">Coiled coil</keyword>
<dbReference type="AlphaFoldDB" id="C3Y2N2"/>
<evidence type="ECO:0000256" key="9">
    <source>
        <dbReference type="PROSITE-ProRule" id="PRU00069"/>
    </source>
</evidence>
<accession>C3Y2N2</accession>
<evidence type="ECO:0000256" key="1">
    <source>
        <dbReference type="ARBA" id="ARBA00004246"/>
    </source>
</evidence>
<dbReference type="Pfam" id="PF00307">
    <property type="entry name" value="CH"/>
    <property type="match status" value="1"/>
</dbReference>
<evidence type="ECO:0000256" key="4">
    <source>
        <dbReference type="ARBA" id="ARBA00022490"/>
    </source>
</evidence>
<dbReference type="InterPro" id="IPR036872">
    <property type="entry name" value="CH_dom_sf"/>
</dbReference>
<evidence type="ECO:0008006" key="15">
    <source>
        <dbReference type="Google" id="ProtNLM"/>
    </source>
</evidence>
<dbReference type="InterPro" id="IPR015506">
    <property type="entry name" value="Dsh/Dvl-rel"/>
</dbReference>
<dbReference type="SUPFAM" id="SSF47576">
    <property type="entry name" value="Calponin-homology domain, CH-domain"/>
    <property type="match status" value="1"/>
</dbReference>
<dbReference type="Gene3D" id="1.10.418.10">
    <property type="entry name" value="Calponin-like domain"/>
    <property type="match status" value="1"/>
</dbReference>
<dbReference type="SMART" id="SM00033">
    <property type="entry name" value="CH"/>
    <property type="match status" value="1"/>
</dbReference>
<feature type="region of interest" description="Disordered" evidence="11">
    <location>
        <begin position="440"/>
        <end position="479"/>
    </location>
</feature>
<feature type="region of interest" description="Disordered" evidence="11">
    <location>
        <begin position="209"/>
        <end position="293"/>
    </location>
</feature>
<gene>
    <name evidence="14" type="ORF">BRAFLDRAFT_86805</name>
</gene>
<keyword evidence="3" id="KW-0217">Developmental protein</keyword>
<evidence type="ECO:0000256" key="11">
    <source>
        <dbReference type="SAM" id="MobiDB-lite"/>
    </source>
</evidence>
<dbReference type="InterPro" id="IPR001715">
    <property type="entry name" value="CH_dom"/>
</dbReference>
<dbReference type="PROSITE" id="PS50021">
    <property type="entry name" value="CH"/>
    <property type="match status" value="1"/>
</dbReference>
<dbReference type="PROSITE" id="PS50841">
    <property type="entry name" value="DIX"/>
    <property type="match status" value="1"/>
</dbReference>
<evidence type="ECO:0000259" key="13">
    <source>
        <dbReference type="PROSITE" id="PS50841"/>
    </source>
</evidence>
<dbReference type="Gene3D" id="2.40.240.130">
    <property type="match status" value="1"/>
</dbReference>
<dbReference type="GO" id="GO:0005737">
    <property type="term" value="C:cytoplasm"/>
    <property type="evidence" value="ECO:0007669"/>
    <property type="project" value="UniProtKB-SubCell"/>
</dbReference>
<feature type="coiled-coil region" evidence="10">
    <location>
        <begin position="296"/>
        <end position="330"/>
    </location>
</feature>
<sequence>MANESSVSSFTDCRQRTPNVCCFCHKPGAQHVLVKEVSRSEAQPQSVFIMAEGPPRGQAESQSWAEWTEQLQAYVAWVNSQLKKRAGCRIVSDLRRDMQDGVAFAQLVEILSGETLPHVDYSPKCLGTMKQNVEIVLQFMQTHRIRMHQTSAKDIVEGNLKAVMRLILALAAYFKPSSVKSSAQQHSRSQQRNTSVAAAAGAAAALADARKDAASAGRQYHSRREPRSHGDAGHHRSPASTPDRQPPRYEDLVRSPPASMSPQSRPPTQEPDVLPRRDSDTTQGLSSGDEGSRASWQELLEQHLDLESQMEEAKETVVKLQHLLLQGEEEGEGVRQLLEGVNPEEQVVLLQSRLDQREVECDHLRKDLSRAKQENMNLHGTKVGLQSRLTEQDSSLLEMKNELLRLGFVMEQFEADKAELQRKVDDKNKMLTDLRRQLTEKDRQLDEQQAKLEEAERKLSQANSSKTKDSVSSPVYNGVPALPPGEELQVVREALRGLRSCFQVNNPQHHTIDTLEQSIATLMERLRFLESQRLIASQKESLANRVKPASPKSQDSALSPTSRQRSNGVESNGSTQGTKILYFTEKTVTPFMTSISKKLGDITLRDFKEVFDRQGSFRFHFKALDPEFGTVKEEVCQDEDIIPGWEGKIVAWIEECFRKWQSTEQDSKHETVWSHEVEEMAVLNSSSKCYGGQGLIPDEMPAVKRACSCLLCPREHGT</sequence>
<keyword evidence="6" id="KW-0965">Cell junction</keyword>
<dbReference type="eggNOG" id="ENOG502RD5G">
    <property type="taxonomic scope" value="Eukaryota"/>
</dbReference>
<comment type="subcellular location">
    <subcellularLocation>
        <location evidence="1">Cell junction</location>
        <location evidence="1">Focal adhesion</location>
    </subcellularLocation>
    <subcellularLocation>
        <location evidence="2">Cytoplasm</location>
    </subcellularLocation>
</comment>
<organism>
    <name type="scientific">Branchiostoma floridae</name>
    <name type="common">Florida lancelet</name>
    <name type="synonym">Amphioxus</name>
    <dbReference type="NCBI Taxonomy" id="7739"/>
    <lineage>
        <taxon>Eukaryota</taxon>
        <taxon>Metazoa</taxon>
        <taxon>Chordata</taxon>
        <taxon>Cephalochordata</taxon>
        <taxon>Leptocardii</taxon>
        <taxon>Amphioxiformes</taxon>
        <taxon>Branchiostomatidae</taxon>
        <taxon>Branchiostoma</taxon>
    </lineage>
</organism>
<dbReference type="InParanoid" id="C3Y2N2"/>
<evidence type="ECO:0000313" key="14">
    <source>
        <dbReference type="EMBL" id="EEN65294.1"/>
    </source>
</evidence>
<dbReference type="GO" id="GO:0005925">
    <property type="term" value="C:focal adhesion"/>
    <property type="evidence" value="ECO:0007669"/>
    <property type="project" value="UniProtKB-SubCell"/>
</dbReference>
<evidence type="ECO:0000256" key="2">
    <source>
        <dbReference type="ARBA" id="ARBA00004496"/>
    </source>
</evidence>
<feature type="domain" description="Calponin-homology (CH)" evidence="12">
    <location>
        <begin position="68"/>
        <end position="175"/>
    </location>
</feature>
<reference evidence="14" key="1">
    <citation type="journal article" date="2008" name="Nature">
        <title>The amphioxus genome and the evolution of the chordate karyotype.</title>
        <authorList>
            <consortium name="US DOE Joint Genome Institute (JGI-PGF)"/>
            <person name="Putnam N.H."/>
            <person name="Butts T."/>
            <person name="Ferrier D.E.K."/>
            <person name="Furlong R.F."/>
            <person name="Hellsten U."/>
            <person name="Kawashima T."/>
            <person name="Robinson-Rechavi M."/>
            <person name="Shoguchi E."/>
            <person name="Terry A."/>
            <person name="Yu J.-K."/>
            <person name="Benito-Gutierrez E.L."/>
            <person name="Dubchak I."/>
            <person name="Garcia-Fernandez J."/>
            <person name="Gibson-Brown J.J."/>
            <person name="Grigoriev I.V."/>
            <person name="Horton A.C."/>
            <person name="de Jong P.J."/>
            <person name="Jurka J."/>
            <person name="Kapitonov V.V."/>
            <person name="Kohara Y."/>
            <person name="Kuroki Y."/>
            <person name="Lindquist E."/>
            <person name="Lucas S."/>
            <person name="Osoegawa K."/>
            <person name="Pennacchio L.A."/>
            <person name="Salamov A.A."/>
            <person name="Satou Y."/>
            <person name="Sauka-Spengler T."/>
            <person name="Schmutz J."/>
            <person name="Shin-I T."/>
            <person name="Toyoda A."/>
            <person name="Bronner-Fraser M."/>
            <person name="Fujiyama A."/>
            <person name="Holland L.Z."/>
            <person name="Holland P.W.H."/>
            <person name="Satoh N."/>
            <person name="Rokhsar D.S."/>
        </authorList>
    </citation>
    <scope>NUCLEOTIDE SEQUENCE [LARGE SCALE GENOMIC DNA]</scope>
    <source>
        <strain evidence="14">S238N-H82</strain>
        <tissue evidence="14">Testes</tissue>
    </source>
</reference>
<evidence type="ECO:0000259" key="12">
    <source>
        <dbReference type="PROSITE" id="PS50021"/>
    </source>
</evidence>
<feature type="compositionally biased region" description="Basic and acidic residues" evidence="11">
    <location>
        <begin position="440"/>
        <end position="459"/>
    </location>
</feature>
<evidence type="ECO:0000256" key="3">
    <source>
        <dbReference type="ARBA" id="ARBA00022473"/>
    </source>
</evidence>
<evidence type="ECO:0000256" key="6">
    <source>
        <dbReference type="ARBA" id="ARBA00022949"/>
    </source>
</evidence>
<dbReference type="InterPro" id="IPR001158">
    <property type="entry name" value="DIX"/>
</dbReference>
<evidence type="ECO:0000256" key="7">
    <source>
        <dbReference type="ARBA" id="ARBA00023054"/>
    </source>
</evidence>
<dbReference type="SMART" id="SM00021">
    <property type="entry name" value="DAX"/>
    <property type="match status" value="1"/>
</dbReference>
<feature type="compositionally biased region" description="Polar residues" evidence="11">
    <location>
        <begin position="551"/>
        <end position="574"/>
    </location>
</feature>
<evidence type="ECO:0000256" key="10">
    <source>
        <dbReference type="SAM" id="Coils"/>
    </source>
</evidence>
<dbReference type="CDD" id="cd21213">
    <property type="entry name" value="CH_DIXDC1"/>
    <property type="match status" value="1"/>
</dbReference>
<dbReference type="FunFam" id="2.40.240.130:FF:000003">
    <property type="entry name" value="Dixin isoform 1"/>
    <property type="match status" value="1"/>
</dbReference>
<dbReference type="PANTHER" id="PTHR10878:SF22">
    <property type="entry name" value="DIXIN"/>
    <property type="match status" value="1"/>
</dbReference>
<dbReference type="InterPro" id="IPR029071">
    <property type="entry name" value="Ubiquitin-like_domsf"/>
</dbReference>
<proteinExistence type="inferred from homology"/>
<dbReference type="SUPFAM" id="SSF54236">
    <property type="entry name" value="Ubiquitin-like"/>
    <property type="match status" value="1"/>
</dbReference>